<dbReference type="RefSeq" id="WP_006078161.1">
    <property type="nucleotide sequence ID" value="NZ_AOMD01000025.1"/>
</dbReference>
<reference evidence="1 2" key="1">
    <citation type="journal article" date="2014" name="PLoS Genet.">
        <title>Phylogenetically driven sequencing of extremely halophilic archaea reveals strategies for static and dynamic osmo-response.</title>
        <authorList>
            <person name="Becker E.A."/>
            <person name="Seitzer P.M."/>
            <person name="Tritt A."/>
            <person name="Larsen D."/>
            <person name="Krusor M."/>
            <person name="Yao A.I."/>
            <person name="Wu D."/>
            <person name="Madern D."/>
            <person name="Eisen J.A."/>
            <person name="Darling A.E."/>
            <person name="Facciotti M.T."/>
        </authorList>
    </citation>
    <scope>NUCLEOTIDE SEQUENCE [LARGE SCALE GENOMIC DNA]</scope>
    <source>
        <strain evidence="1 2">DSM 5350</strain>
    </source>
</reference>
<accession>M0MI87</accession>
<gene>
    <name evidence="1" type="ORF">C449_11508</name>
</gene>
<organism evidence="1 2">
    <name type="scientific">Halococcus saccharolyticus DSM 5350</name>
    <dbReference type="NCBI Taxonomy" id="1227455"/>
    <lineage>
        <taxon>Archaea</taxon>
        <taxon>Methanobacteriati</taxon>
        <taxon>Methanobacteriota</taxon>
        <taxon>Stenosarchaea group</taxon>
        <taxon>Halobacteria</taxon>
        <taxon>Halobacteriales</taxon>
        <taxon>Halococcaceae</taxon>
        <taxon>Halococcus</taxon>
    </lineage>
</organism>
<dbReference type="Proteomes" id="UP000011669">
    <property type="component" value="Unassembled WGS sequence"/>
</dbReference>
<keyword evidence="2" id="KW-1185">Reference proteome</keyword>
<dbReference type="AlphaFoldDB" id="M0MI87"/>
<name>M0MI87_9EURY</name>
<dbReference type="InParanoid" id="M0MI87"/>
<dbReference type="PATRIC" id="fig|1227455.4.peg.2360"/>
<evidence type="ECO:0000313" key="1">
    <source>
        <dbReference type="EMBL" id="EMA44150.1"/>
    </source>
</evidence>
<dbReference type="STRING" id="1227455.C449_11508"/>
<protein>
    <submittedName>
        <fullName evidence="1">Uncharacterized protein</fullName>
    </submittedName>
</protein>
<dbReference type="Pfam" id="PF23429">
    <property type="entry name" value="DUF7116"/>
    <property type="match status" value="1"/>
</dbReference>
<dbReference type="OrthoDB" id="191840at2157"/>
<comment type="caution">
    <text evidence="1">The sequence shown here is derived from an EMBL/GenBank/DDBJ whole genome shotgun (WGS) entry which is preliminary data.</text>
</comment>
<sequence length="106" mass="11351">MGAVSIPPTEAARSIFTDLGYTVSGSGREFSAERKWRVVAVTAADESTELPESGDLRCFVARTDTAHDLRERLLATKPDYDWAVIGVDGAGDYEVLHPSLGPALVA</sequence>
<dbReference type="EMBL" id="AOMD01000025">
    <property type="protein sequence ID" value="EMA44150.1"/>
    <property type="molecule type" value="Genomic_DNA"/>
</dbReference>
<proteinExistence type="predicted"/>
<evidence type="ECO:0000313" key="2">
    <source>
        <dbReference type="Proteomes" id="UP000011669"/>
    </source>
</evidence>
<dbReference type="InterPro" id="IPR055540">
    <property type="entry name" value="DUF7116"/>
</dbReference>